<feature type="region of interest" description="Disordered" evidence="1">
    <location>
        <begin position="994"/>
        <end position="1155"/>
    </location>
</feature>
<evidence type="ECO:0000313" key="2">
    <source>
        <dbReference type="EMBL" id="CAE2208120.1"/>
    </source>
</evidence>
<dbReference type="PANTHER" id="PTHR39666">
    <property type="entry name" value="RANBP2-TYPE DOMAIN-CONTAINING PROTEIN"/>
    <property type="match status" value="1"/>
</dbReference>
<feature type="region of interest" description="Disordered" evidence="1">
    <location>
        <begin position="686"/>
        <end position="729"/>
    </location>
</feature>
<feature type="compositionally biased region" description="Low complexity" evidence="1">
    <location>
        <begin position="816"/>
        <end position="842"/>
    </location>
</feature>
<accession>A0A7S4HSW1</accession>
<feature type="region of interest" description="Disordered" evidence="1">
    <location>
        <begin position="593"/>
        <end position="621"/>
    </location>
</feature>
<feature type="compositionally biased region" description="Polar residues" evidence="1">
    <location>
        <begin position="764"/>
        <end position="789"/>
    </location>
</feature>
<reference evidence="2" key="1">
    <citation type="submission" date="2021-01" db="EMBL/GenBank/DDBJ databases">
        <authorList>
            <person name="Corre E."/>
            <person name="Pelletier E."/>
            <person name="Niang G."/>
            <person name="Scheremetjew M."/>
            <person name="Finn R."/>
            <person name="Kale V."/>
            <person name="Holt S."/>
            <person name="Cochrane G."/>
            <person name="Meng A."/>
            <person name="Brown T."/>
            <person name="Cohen L."/>
        </authorList>
    </citation>
    <scope>NUCLEOTIDE SEQUENCE</scope>
    <source>
        <strain evidence="2">Isolate 1302-5</strain>
    </source>
</reference>
<feature type="compositionally biased region" description="Polar residues" evidence="1">
    <location>
        <begin position="478"/>
        <end position="498"/>
    </location>
</feature>
<name>A0A7S4HSW1_9STRA</name>
<feature type="compositionally biased region" description="Pro residues" evidence="1">
    <location>
        <begin position="1037"/>
        <end position="1051"/>
    </location>
</feature>
<feature type="compositionally biased region" description="Polar residues" evidence="1">
    <location>
        <begin position="593"/>
        <end position="611"/>
    </location>
</feature>
<evidence type="ECO:0000256" key="1">
    <source>
        <dbReference type="SAM" id="MobiDB-lite"/>
    </source>
</evidence>
<dbReference type="EMBL" id="HBKQ01005037">
    <property type="protein sequence ID" value="CAE2208120.1"/>
    <property type="molecule type" value="Transcribed_RNA"/>
</dbReference>
<protein>
    <submittedName>
        <fullName evidence="2">Uncharacterized protein</fullName>
    </submittedName>
</protein>
<feature type="compositionally biased region" description="Low complexity" evidence="1">
    <location>
        <begin position="1052"/>
        <end position="1084"/>
    </location>
</feature>
<feature type="region of interest" description="Disordered" evidence="1">
    <location>
        <begin position="472"/>
        <end position="533"/>
    </location>
</feature>
<dbReference type="PANTHER" id="PTHR39666:SF5">
    <property type="entry name" value="C2 DOMAIN-CONTAINING PROTEIN"/>
    <property type="match status" value="1"/>
</dbReference>
<feature type="region of interest" description="Disordered" evidence="1">
    <location>
        <begin position="741"/>
        <end position="861"/>
    </location>
</feature>
<feature type="compositionally biased region" description="Low complexity" evidence="1">
    <location>
        <begin position="1010"/>
        <end position="1036"/>
    </location>
</feature>
<gene>
    <name evidence="2" type="ORF">OAUR00152_LOCUS3484</name>
</gene>
<feature type="compositionally biased region" description="Low complexity" evidence="1">
    <location>
        <begin position="1"/>
        <end position="31"/>
    </location>
</feature>
<sequence>MSTKAPTPFGGAATKTPAAPMPPMSTKAPTPFGGAPAKAFTAPMPSMSSKAPTSFGVGAAKNPAAPMPPMSTKAPTPFGGAPAKAFTAPMPLMSTKAPTPFGGVGAKATAAPMPPMSTKAPTPFGGAPAKTSAAPMPPMSTKAPTPFGGARASAPAPSAVFPPMSKAAPTPFGGLSSTTQGQGAATALTSSAMKSPAAPKAPAFGMGALQQRLTLPVTSPKAEIAAGALVPKKTQQDTGIRSPEKKETSAVVEHVAASRYEAQMWKAVSEFQQSLRSLRGPKSDCFLDNKAASTEFESNVEEVVTGSEKIRSDSMLMDEQVREFKRKAILLLGKRDDIERQIRESRRLIDEQRGERVDADGNLAKDQPLDAESEKTRHSIAAKAVLAQKAHRDMQERVRLVEKLFDVTVEKRSSQSFLDRIGRSGYSPPRRSRKEDAAMEANKALFDALKKSFERTGHVEASLKQLRGKINELRDNKGTSLSGKTQTPKAVGSGQRTPGNRRARIAPLPLKFASPLASKKQSAQVPPPDPEEISRYHSSVENAVRTLRESVPVKKFSRRHLVVTNSRRPRGSEGVTNWRSRGRSQLMRSDVISQATSRGTGFQSPPTSASKRSLFALPPSGTRQAEWDVVSTEDQAKLDAFSLQLPTKVKLIDASKAAREALVPYGTTPEKSAEARATKVRGGTVLRQPQKTPEVPKITRPPPAPKTPSAAFPPMSVKAPTPLSEKGISSTKAKINAAFPPMATKAPTPFGQSAPKPKSEKTAPAQTSAISQKQEATATSGTKSKTPSSLFGLPPSKSEDKKLPAIPATETSKVKPGSAPSPFGGFGGLADALSDSKSAAPSNEKPPVAAPGPSGLFGTPKINVAPNAGAAASPFAAAPNGGEQDYHKVLTEFYQKYNPAKVPEVAKHLQKYKGREPEMFEKLARKYSVANPLSDAAKGISTPAPSPSDYHSILAEFYKQHNPAKVPEVAKHLERFKGREPAMFAKLASKYNAPNPLQGASKPAEPKAESSSMSLGGMGSSLFGSNSAPSASGAVPSPSPFGAPAAGPAPAPSLASAPTPLASPSPFGGASAPGPAAAPSPFGSNTAATSQSPFGAPKAAAPSPFGQQAGAPSTPFGAAPSTTPFGQASVPAPSPSPFGAAAPAPAPPSSSAFGGKNPRDILVDFYQKRNPSKVGEVDKLLAKYAGQEEQLFRNLAKKYSLDPALFGVSAMPAAAPAPSPFGAQPGGMASSSAGFGHTSTLGGIGGGVPTSPTPFGNPSALGGCTSAPAFGSPAGGGGFGSSAGPGTTPGFGGLAAAGGSSGFGAAPAGGSSYGNQTGGFGSTAGGGFGASGATGGFGAPAPGAAAGGFGTMGGGSGGFGSSGGFGGGMAAASPFGSARR</sequence>
<organism evidence="2">
    <name type="scientific">Odontella aurita</name>
    <dbReference type="NCBI Taxonomy" id="265563"/>
    <lineage>
        <taxon>Eukaryota</taxon>
        <taxon>Sar</taxon>
        <taxon>Stramenopiles</taxon>
        <taxon>Ochrophyta</taxon>
        <taxon>Bacillariophyta</taxon>
        <taxon>Mediophyceae</taxon>
        <taxon>Biddulphiophycidae</taxon>
        <taxon>Eupodiscales</taxon>
        <taxon>Odontellaceae</taxon>
        <taxon>Odontella</taxon>
    </lineage>
</organism>
<feature type="region of interest" description="Disordered" evidence="1">
    <location>
        <begin position="1240"/>
        <end position="1260"/>
    </location>
</feature>
<proteinExistence type="predicted"/>
<feature type="region of interest" description="Disordered" evidence="1">
    <location>
        <begin position="1"/>
        <end position="78"/>
    </location>
</feature>